<dbReference type="Proteomes" id="UP001652264">
    <property type="component" value="Unassembled WGS sequence"/>
</dbReference>
<evidence type="ECO:0000259" key="1">
    <source>
        <dbReference type="PROSITE" id="PS51857"/>
    </source>
</evidence>
<accession>A0ABT2HKP9</accession>
<dbReference type="GeneID" id="95325029"/>
<name>A0ABT2HKP9_9MICO</name>
<dbReference type="InterPro" id="IPR002059">
    <property type="entry name" value="CSP_DNA-bd"/>
</dbReference>
<protein>
    <submittedName>
        <fullName evidence="2">Cold shock domain-containing protein</fullName>
    </submittedName>
</protein>
<keyword evidence="3" id="KW-1185">Reference proteome</keyword>
<dbReference type="EMBL" id="JANVAD010000009">
    <property type="protein sequence ID" value="MCS6523858.1"/>
    <property type="molecule type" value="Genomic_DNA"/>
</dbReference>
<feature type="domain" description="CSD" evidence="1">
    <location>
        <begin position="2"/>
        <end position="70"/>
    </location>
</feature>
<gene>
    <name evidence="2" type="ORF">NYQ28_14915</name>
</gene>
<dbReference type="SUPFAM" id="SSF50249">
    <property type="entry name" value="Nucleic acid-binding proteins"/>
    <property type="match status" value="1"/>
</dbReference>
<proteinExistence type="predicted"/>
<dbReference type="Gene3D" id="2.40.50.140">
    <property type="entry name" value="Nucleic acid-binding proteins"/>
    <property type="match status" value="1"/>
</dbReference>
<sequence length="104" mass="11181">MPVPGVVRSWDGDEGWGVVDVDEVDGGVWVHFSAIEGRTFGYLAVGEPVGVEWEMTPHPPYQAQATRVLVDESEGLPAGAAASGVLNSQLTIEWDTKNDDQSKN</sequence>
<comment type="caution">
    <text evidence="2">The sequence shown here is derived from an EMBL/GenBank/DDBJ whole genome shotgun (WGS) entry which is preliminary data.</text>
</comment>
<evidence type="ECO:0000313" key="3">
    <source>
        <dbReference type="Proteomes" id="UP001652264"/>
    </source>
</evidence>
<dbReference type="PROSITE" id="PS51857">
    <property type="entry name" value="CSD_2"/>
    <property type="match status" value="1"/>
</dbReference>
<organism evidence="2 3">
    <name type="scientific">Curtobacterium citreum</name>
    <dbReference type="NCBI Taxonomy" id="2036"/>
    <lineage>
        <taxon>Bacteria</taxon>
        <taxon>Bacillati</taxon>
        <taxon>Actinomycetota</taxon>
        <taxon>Actinomycetes</taxon>
        <taxon>Micrococcales</taxon>
        <taxon>Microbacteriaceae</taxon>
        <taxon>Curtobacterium</taxon>
    </lineage>
</organism>
<dbReference type="InterPro" id="IPR012340">
    <property type="entry name" value="NA-bd_OB-fold"/>
</dbReference>
<reference evidence="2 3" key="1">
    <citation type="submission" date="2022-08" db="EMBL/GenBank/DDBJ databases">
        <title>Taxonomy of Curtobacterium flaccumfaciens.</title>
        <authorList>
            <person name="Osdaghi E."/>
            <person name="Taghavi S.M."/>
            <person name="Hamidizade M."/>
            <person name="Abachi H."/>
            <person name="Fazliarab A."/>
            <person name="Baeyen S."/>
            <person name="Portier P."/>
            <person name="Van Vaerenbergh J."/>
            <person name="Jacques M.-A."/>
        </authorList>
    </citation>
    <scope>NUCLEOTIDE SEQUENCE [LARGE SCALE GENOMIC DNA]</scope>
    <source>
        <strain evidence="2 3">LMG8786T</strain>
    </source>
</reference>
<dbReference type="RefSeq" id="WP_114850489.1">
    <property type="nucleotide sequence ID" value="NZ_BMNV01000011.1"/>
</dbReference>
<evidence type="ECO:0000313" key="2">
    <source>
        <dbReference type="EMBL" id="MCS6523858.1"/>
    </source>
</evidence>